<evidence type="ECO:0000313" key="2">
    <source>
        <dbReference type="Proteomes" id="UP000800041"/>
    </source>
</evidence>
<evidence type="ECO:0000313" key="1">
    <source>
        <dbReference type="EMBL" id="KAF1987038.1"/>
    </source>
</evidence>
<protein>
    <submittedName>
        <fullName evidence="1">Uncharacterized protein</fullName>
    </submittedName>
</protein>
<organism evidence="1 2">
    <name type="scientific">Aulographum hederae CBS 113979</name>
    <dbReference type="NCBI Taxonomy" id="1176131"/>
    <lineage>
        <taxon>Eukaryota</taxon>
        <taxon>Fungi</taxon>
        <taxon>Dikarya</taxon>
        <taxon>Ascomycota</taxon>
        <taxon>Pezizomycotina</taxon>
        <taxon>Dothideomycetes</taxon>
        <taxon>Pleosporomycetidae</taxon>
        <taxon>Aulographales</taxon>
        <taxon>Aulographaceae</taxon>
    </lineage>
</organism>
<keyword evidence="2" id="KW-1185">Reference proteome</keyword>
<accession>A0A6G1H244</accession>
<sequence>MQKTICRPINVSYIADLRAFTFCRILRIFKQTKKCTSNCAHPFSHLVSDSYELGSHAGRTLAAKKCIAYHPTGPGSTPSGCFRFFGKNIPMNPKRYKNGKFVKRRISIQAQLRKTSVYLGGYVGYFGYLSRPKNAQVIVRTLFRIWSPTHSDLSLDISRCKFRGIYSLEILCGSIKVNIF</sequence>
<gene>
    <name evidence="1" type="ORF">K402DRAFT_61798</name>
</gene>
<dbReference type="EMBL" id="ML977154">
    <property type="protein sequence ID" value="KAF1987038.1"/>
    <property type="molecule type" value="Genomic_DNA"/>
</dbReference>
<name>A0A6G1H244_9PEZI</name>
<reference evidence="1" key="1">
    <citation type="journal article" date="2020" name="Stud. Mycol.">
        <title>101 Dothideomycetes genomes: a test case for predicting lifestyles and emergence of pathogens.</title>
        <authorList>
            <person name="Haridas S."/>
            <person name="Albert R."/>
            <person name="Binder M."/>
            <person name="Bloem J."/>
            <person name="Labutti K."/>
            <person name="Salamov A."/>
            <person name="Andreopoulos B."/>
            <person name="Baker S."/>
            <person name="Barry K."/>
            <person name="Bills G."/>
            <person name="Bluhm B."/>
            <person name="Cannon C."/>
            <person name="Castanera R."/>
            <person name="Culley D."/>
            <person name="Daum C."/>
            <person name="Ezra D."/>
            <person name="Gonzalez J."/>
            <person name="Henrissat B."/>
            <person name="Kuo A."/>
            <person name="Liang C."/>
            <person name="Lipzen A."/>
            <person name="Lutzoni F."/>
            <person name="Magnuson J."/>
            <person name="Mondo S."/>
            <person name="Nolan M."/>
            <person name="Ohm R."/>
            <person name="Pangilinan J."/>
            <person name="Park H.-J."/>
            <person name="Ramirez L."/>
            <person name="Alfaro M."/>
            <person name="Sun H."/>
            <person name="Tritt A."/>
            <person name="Yoshinaga Y."/>
            <person name="Zwiers L.-H."/>
            <person name="Turgeon B."/>
            <person name="Goodwin S."/>
            <person name="Spatafora J."/>
            <person name="Crous P."/>
            <person name="Grigoriev I."/>
        </authorList>
    </citation>
    <scope>NUCLEOTIDE SEQUENCE</scope>
    <source>
        <strain evidence="1">CBS 113979</strain>
    </source>
</reference>
<proteinExistence type="predicted"/>
<dbReference type="AlphaFoldDB" id="A0A6G1H244"/>
<dbReference type="Proteomes" id="UP000800041">
    <property type="component" value="Unassembled WGS sequence"/>
</dbReference>